<dbReference type="GO" id="GO:0016790">
    <property type="term" value="F:thiolester hydrolase activity"/>
    <property type="evidence" value="ECO:0007669"/>
    <property type="project" value="UniProtKB-ARBA"/>
</dbReference>
<evidence type="ECO:0000313" key="3">
    <source>
        <dbReference type="Proteomes" id="UP000002528"/>
    </source>
</evidence>
<name>Q4FNJ0_PELUB</name>
<dbReference type="CDD" id="cd03443">
    <property type="entry name" value="PaaI_thioesterase"/>
    <property type="match status" value="1"/>
</dbReference>
<dbReference type="Pfam" id="PF03061">
    <property type="entry name" value="4HBT"/>
    <property type="match status" value="1"/>
</dbReference>
<reference evidence="2 3" key="1">
    <citation type="journal article" date="2005" name="Science">
        <title>Genome streamlining in a cosmopolitan oceanic bacterium.</title>
        <authorList>
            <person name="Giovannoni S.J."/>
            <person name="Tripp H.J."/>
            <person name="Givan S."/>
            <person name="Podar M."/>
            <person name="Vergin K.L."/>
            <person name="Baptista D."/>
            <person name="Bibbs L."/>
            <person name="Eads J."/>
            <person name="Richardson T.H."/>
            <person name="Noordewier M."/>
            <person name="Rappe M.S."/>
            <person name="Short J.M."/>
            <person name="Carrington J.C."/>
            <person name="Mathur E.J."/>
        </authorList>
    </citation>
    <scope>NUCLEOTIDE SEQUENCE [LARGE SCALE GENOMIC DNA]</scope>
    <source>
        <strain evidence="2 3">HTCC1062</strain>
    </source>
</reference>
<organism evidence="2 3">
    <name type="scientific">Pelagibacter ubique (strain HTCC1062)</name>
    <dbReference type="NCBI Taxonomy" id="335992"/>
    <lineage>
        <taxon>Bacteria</taxon>
        <taxon>Pseudomonadati</taxon>
        <taxon>Pseudomonadota</taxon>
        <taxon>Alphaproteobacteria</taxon>
        <taxon>Candidatus Pelagibacterales</taxon>
        <taxon>Candidatus Pelagibacteraceae</taxon>
        <taxon>Candidatus Pelagibacter</taxon>
    </lineage>
</organism>
<evidence type="ECO:0000259" key="1">
    <source>
        <dbReference type="Pfam" id="PF03061"/>
    </source>
</evidence>
<dbReference type="Gene3D" id="3.10.129.10">
    <property type="entry name" value="Hotdog Thioesterase"/>
    <property type="match status" value="1"/>
</dbReference>
<dbReference type="KEGG" id="pub:SAR11_0427"/>
<dbReference type="InterPro" id="IPR029069">
    <property type="entry name" value="HotDog_dom_sf"/>
</dbReference>
<dbReference type="OrthoDB" id="3477511at2"/>
<dbReference type="InterPro" id="IPR006683">
    <property type="entry name" value="Thioestr_dom"/>
</dbReference>
<sequence>MATKIISTKISYIFFYNCFYNLINFNLHIIKIMSNEFEQISIKSGFMKHNGGVLFRTMSETEYEFKSIINENHLNNAGITHGGYLSALIDAGAGTAAHRASGNAPCVTISLDLKFIGASKVGDEITGFTRILKKTNSLVFLFCELKCNNKIITSASGIWKILKIKSSNLGPGG</sequence>
<dbReference type="AlphaFoldDB" id="Q4FNJ0"/>
<feature type="domain" description="Thioesterase" evidence="1">
    <location>
        <begin position="78"/>
        <end position="147"/>
    </location>
</feature>
<dbReference type="SUPFAM" id="SSF54637">
    <property type="entry name" value="Thioesterase/thiol ester dehydrase-isomerase"/>
    <property type="match status" value="1"/>
</dbReference>
<evidence type="ECO:0000313" key="2">
    <source>
        <dbReference type="EMBL" id="AAZ21249.1"/>
    </source>
</evidence>
<proteinExistence type="predicted"/>
<keyword evidence="3" id="KW-1185">Reference proteome</keyword>
<dbReference type="HOGENOM" id="CLU_089876_8_0_5"/>
<gene>
    <name evidence="2" type="ordered locus">SAR11_0427</name>
</gene>
<dbReference type="Proteomes" id="UP000002528">
    <property type="component" value="Chromosome"/>
</dbReference>
<accession>Q4FNJ0</accession>
<dbReference type="eggNOG" id="COG2050">
    <property type="taxonomic scope" value="Bacteria"/>
</dbReference>
<dbReference type="EMBL" id="CP000084">
    <property type="protein sequence ID" value="AAZ21249.1"/>
    <property type="molecule type" value="Genomic_DNA"/>
</dbReference>
<dbReference type="STRING" id="335992.SAR11_0427"/>
<protein>
    <submittedName>
        <fullName evidence="2">Thioesterase superfamily protein</fullName>
    </submittedName>
</protein>